<dbReference type="GO" id="GO:0005886">
    <property type="term" value="C:plasma membrane"/>
    <property type="evidence" value="ECO:0007669"/>
    <property type="project" value="UniProtKB-SubCell"/>
</dbReference>
<feature type="transmembrane region" description="Helical" evidence="8">
    <location>
        <begin position="221"/>
        <end position="239"/>
    </location>
</feature>
<dbReference type="Proteomes" id="UP000053370">
    <property type="component" value="Unassembled WGS sequence"/>
</dbReference>
<keyword evidence="6 8" id="KW-1133">Transmembrane helix</keyword>
<feature type="transmembrane region" description="Helical" evidence="8">
    <location>
        <begin position="68"/>
        <end position="89"/>
    </location>
</feature>
<evidence type="ECO:0000256" key="7">
    <source>
        <dbReference type="ARBA" id="ARBA00023136"/>
    </source>
</evidence>
<feature type="transmembrane region" description="Helical" evidence="8">
    <location>
        <begin position="171"/>
        <end position="192"/>
    </location>
</feature>
<feature type="transmembrane region" description="Helical" evidence="8">
    <location>
        <begin position="101"/>
        <end position="124"/>
    </location>
</feature>
<dbReference type="AlphaFoldDB" id="A0A0S7BYZ1"/>
<dbReference type="PANTHER" id="PTHR32196:SF21">
    <property type="entry name" value="ABC TRANSPORTER PERMEASE PROTEIN YPHD-RELATED"/>
    <property type="match status" value="1"/>
</dbReference>
<feature type="transmembrane region" description="Helical" evidence="8">
    <location>
        <begin position="12"/>
        <end position="30"/>
    </location>
</feature>
<accession>A0A0S7BYZ1</accession>
<dbReference type="CDD" id="cd06579">
    <property type="entry name" value="TM_PBP1_transp_AraH_like"/>
    <property type="match status" value="1"/>
</dbReference>
<keyword evidence="4" id="KW-0997">Cell inner membrane</keyword>
<proteinExistence type="predicted"/>
<dbReference type="OrthoDB" id="9797838at2"/>
<evidence type="ECO:0000256" key="4">
    <source>
        <dbReference type="ARBA" id="ARBA00022519"/>
    </source>
</evidence>
<keyword evidence="5 8" id="KW-0812">Transmembrane</keyword>
<protein>
    <submittedName>
        <fullName evidence="9">Ribose/xylose/arabinose/galactoside ABC-type transport system, permease component</fullName>
    </submittedName>
</protein>
<evidence type="ECO:0000256" key="3">
    <source>
        <dbReference type="ARBA" id="ARBA00022475"/>
    </source>
</evidence>
<gene>
    <name evidence="9" type="ORF">ATC1_131591</name>
</gene>
<evidence type="ECO:0000313" key="9">
    <source>
        <dbReference type="EMBL" id="GAP41599.1"/>
    </source>
</evidence>
<dbReference type="InterPro" id="IPR001851">
    <property type="entry name" value="ABC_transp_permease"/>
</dbReference>
<dbReference type="PATRIC" id="fig|1678840.3.peg.3081"/>
<dbReference type="RefSeq" id="WP_062283140.1">
    <property type="nucleotide sequence ID" value="NZ_DF968181.1"/>
</dbReference>
<evidence type="ECO:0000256" key="5">
    <source>
        <dbReference type="ARBA" id="ARBA00022692"/>
    </source>
</evidence>
<comment type="subcellular location">
    <subcellularLocation>
        <location evidence="1">Cell membrane</location>
        <topology evidence="1">Multi-pass membrane protein</topology>
    </subcellularLocation>
</comment>
<feature type="transmembrane region" description="Helical" evidence="8">
    <location>
        <begin position="130"/>
        <end position="150"/>
    </location>
</feature>
<keyword evidence="3" id="KW-1003">Cell membrane</keyword>
<keyword evidence="2" id="KW-0813">Transport</keyword>
<feature type="transmembrane region" description="Helical" evidence="8">
    <location>
        <begin position="42"/>
        <end position="62"/>
    </location>
</feature>
<organism evidence="9">
    <name type="scientific">Flexilinea flocculi</name>
    <dbReference type="NCBI Taxonomy" id="1678840"/>
    <lineage>
        <taxon>Bacteria</taxon>
        <taxon>Bacillati</taxon>
        <taxon>Chloroflexota</taxon>
        <taxon>Anaerolineae</taxon>
        <taxon>Anaerolineales</taxon>
        <taxon>Anaerolineaceae</taxon>
        <taxon>Flexilinea</taxon>
    </lineage>
</organism>
<feature type="transmembrane region" description="Helical" evidence="8">
    <location>
        <begin position="302"/>
        <end position="320"/>
    </location>
</feature>
<keyword evidence="7 8" id="KW-0472">Membrane</keyword>
<evidence type="ECO:0000256" key="6">
    <source>
        <dbReference type="ARBA" id="ARBA00022989"/>
    </source>
</evidence>
<evidence type="ECO:0000256" key="8">
    <source>
        <dbReference type="SAM" id="Phobius"/>
    </source>
</evidence>
<evidence type="ECO:0000313" key="10">
    <source>
        <dbReference type="Proteomes" id="UP000053370"/>
    </source>
</evidence>
<dbReference type="GO" id="GO:0022857">
    <property type="term" value="F:transmembrane transporter activity"/>
    <property type="evidence" value="ECO:0007669"/>
    <property type="project" value="InterPro"/>
</dbReference>
<dbReference type="STRING" id="1678840.ATC1_131591"/>
<keyword evidence="10" id="KW-1185">Reference proteome</keyword>
<dbReference type="Pfam" id="PF02653">
    <property type="entry name" value="BPD_transp_2"/>
    <property type="match status" value="1"/>
</dbReference>
<evidence type="ECO:0000256" key="2">
    <source>
        <dbReference type="ARBA" id="ARBA00022448"/>
    </source>
</evidence>
<sequence>MKHQNRLQEIFTKYGIVFVLIVMIIAMSMIKPSFRTLNNILNILTQCSVYGILALGMTVVIVSKGIDLSVGSILALCAVIAASLGQSSTASTKYFANMAELPIIVPILAGLLIGAICGAINGGLIAFTGIPAFIATLGMMTICRGFAYIYTSGKPVSTLIPSFEFIGQGRLLGIPMPVVIYLGMIIITKILLNNTRFGKRTFAVGGNINAAEVSGVNVKKILLWVYTYMGMCAGVAAIVSTGRMVSAQPGLASGYELTAIASTTIGGTSQSGGIGTVWGAVVGALVLSVMRNGMTILGIQSYLQQIVEGVVIIVAVILDMRKNARKA</sequence>
<name>A0A0S7BYZ1_9CHLR</name>
<dbReference type="PANTHER" id="PTHR32196">
    <property type="entry name" value="ABC TRANSPORTER PERMEASE PROTEIN YPHD-RELATED-RELATED"/>
    <property type="match status" value="1"/>
</dbReference>
<dbReference type="EMBL" id="DF968181">
    <property type="protein sequence ID" value="GAP41599.1"/>
    <property type="molecule type" value="Genomic_DNA"/>
</dbReference>
<reference evidence="9" key="1">
    <citation type="journal article" date="2015" name="Genome Announc.">
        <title>Draft Genome Sequence of Anaerolineae Strain TC1, a Novel Isolate from a Methanogenic Wastewater Treatment System.</title>
        <authorList>
            <person name="Matsuura N."/>
            <person name="Tourlousse D.M."/>
            <person name="Sun L."/>
            <person name="Toyonaga M."/>
            <person name="Kuroda K."/>
            <person name="Ohashi A."/>
            <person name="Cruz R."/>
            <person name="Yamaguchi T."/>
            <person name="Sekiguchi Y."/>
        </authorList>
    </citation>
    <scope>NUCLEOTIDE SEQUENCE [LARGE SCALE GENOMIC DNA]</scope>
    <source>
        <strain evidence="9">TC1</strain>
    </source>
</reference>
<evidence type="ECO:0000256" key="1">
    <source>
        <dbReference type="ARBA" id="ARBA00004651"/>
    </source>
</evidence>